<dbReference type="KEGG" id="carh:EGY05_19505"/>
<reference evidence="3" key="1">
    <citation type="submission" date="2016-07" db="EMBL/GenBank/DDBJ databases">
        <authorList>
            <person name="Florea S."/>
            <person name="Webb J.S."/>
            <person name="Jaromczyk J."/>
            <person name="Schardl C.L."/>
        </authorList>
    </citation>
    <scope>NUCLEOTIDE SEQUENCE [LARGE SCALE GENOMIC DNA]</scope>
    <source>
        <strain evidence="3">CC-VM-7</strain>
    </source>
</reference>
<gene>
    <name evidence="2" type="ORF">BBI00_14940</name>
</gene>
<dbReference type="STRING" id="651561.BBI00_14940"/>
<evidence type="ECO:0000313" key="3">
    <source>
        <dbReference type="Proteomes" id="UP000093432"/>
    </source>
</evidence>
<accession>A0A1B8ZVC4</accession>
<dbReference type="PANTHER" id="PTHR46401:SF2">
    <property type="entry name" value="GLYCOSYLTRANSFERASE WBBK-RELATED"/>
    <property type="match status" value="1"/>
</dbReference>
<name>A0A1B8ZVC4_9FLAO</name>
<comment type="caution">
    <text evidence="2">The sequence shown here is derived from an EMBL/GenBank/DDBJ whole genome shotgun (WGS) entry which is preliminary data.</text>
</comment>
<proteinExistence type="predicted"/>
<dbReference type="Pfam" id="PF13692">
    <property type="entry name" value="Glyco_trans_1_4"/>
    <property type="match status" value="1"/>
</dbReference>
<dbReference type="OrthoDB" id="1059846at2"/>
<evidence type="ECO:0008006" key="4">
    <source>
        <dbReference type="Google" id="ProtNLM"/>
    </source>
</evidence>
<evidence type="ECO:0000313" key="2">
    <source>
        <dbReference type="EMBL" id="OCA75543.1"/>
    </source>
</evidence>
<dbReference type="GO" id="GO:0016757">
    <property type="term" value="F:glycosyltransferase activity"/>
    <property type="evidence" value="ECO:0007669"/>
    <property type="project" value="TreeGrafter"/>
</dbReference>
<evidence type="ECO:0000256" key="1">
    <source>
        <dbReference type="ARBA" id="ARBA00022679"/>
    </source>
</evidence>
<dbReference type="PANTHER" id="PTHR46401">
    <property type="entry name" value="GLYCOSYLTRANSFERASE WBBK-RELATED"/>
    <property type="match status" value="1"/>
</dbReference>
<dbReference type="CDD" id="cd03801">
    <property type="entry name" value="GT4_PimA-like"/>
    <property type="match status" value="1"/>
</dbReference>
<dbReference type="SUPFAM" id="SSF53756">
    <property type="entry name" value="UDP-Glycosyltransferase/glycogen phosphorylase"/>
    <property type="match status" value="1"/>
</dbReference>
<sequence>MNSNKRILFFFPENPFSKRAGNVARSYTNLRHLKSLGLNIDLVGVDEFYRGFDDSVESIDKNIIDDFLILKRRPVRDLSSYTYWKYKIIKMFTKQKTENNGYFYTRYFLDTFAGFYQKKKYDYVLINYEFWTDLIRKIDLKGATTIVDTHDWITLNEYYKNKKLNIGEKFNEEIQNLAFYDKVITISNEENFIFKSFLGDKVINIPPSFPENFETEATEKKYDLIFVGSDNPFNVDALNWFIDHVLPLLNKDIRICVIGRICNRIPDHDSIEKFFFVDNLKDYYHKSKIAICPMLGGTGIKIKVVEALSFGIPVVGTDKAVDGFFQKTGNGCQVSDDPQKFADMIMQLNNDPALYEKQKEDAIRFFKNNFTEDKAIELWKSILN</sequence>
<dbReference type="Proteomes" id="UP000093432">
    <property type="component" value="Unassembled WGS sequence"/>
</dbReference>
<dbReference type="EMBL" id="MAYG01000001">
    <property type="protein sequence ID" value="OCA75543.1"/>
    <property type="molecule type" value="Genomic_DNA"/>
</dbReference>
<dbReference type="Gene3D" id="3.40.50.2000">
    <property type="entry name" value="Glycogen Phosphorylase B"/>
    <property type="match status" value="1"/>
</dbReference>
<protein>
    <recommendedName>
        <fullName evidence="4">Glycosyltransferase</fullName>
    </recommendedName>
</protein>
<dbReference type="RefSeq" id="WP_065399501.1">
    <property type="nucleotide sequence ID" value="NZ_CP033811.1"/>
</dbReference>
<dbReference type="AlphaFoldDB" id="A0A1B8ZVC4"/>
<keyword evidence="1" id="KW-0808">Transferase</keyword>
<organism evidence="2 3">
    <name type="scientific">Chryseobacterium arthrosphaerae</name>
    <dbReference type="NCBI Taxonomy" id="651561"/>
    <lineage>
        <taxon>Bacteria</taxon>
        <taxon>Pseudomonadati</taxon>
        <taxon>Bacteroidota</taxon>
        <taxon>Flavobacteriia</taxon>
        <taxon>Flavobacteriales</taxon>
        <taxon>Weeksellaceae</taxon>
        <taxon>Chryseobacterium group</taxon>
        <taxon>Chryseobacterium</taxon>
    </lineage>
</organism>